<sequence>VNQDKEKPVSVGVTMEAQVKEGCLENLKKLLADIFPDTRAP</sequence>
<reference evidence="1" key="1">
    <citation type="submission" date="2018-05" db="EMBL/GenBank/DDBJ databases">
        <authorList>
            <person name="Lanie J.A."/>
            <person name="Ng W.-L."/>
            <person name="Kazmierczak K.M."/>
            <person name="Andrzejewski T.M."/>
            <person name="Davidsen T.M."/>
            <person name="Wayne K.J."/>
            <person name="Tettelin H."/>
            <person name="Glass J.I."/>
            <person name="Rusch D."/>
            <person name="Podicherti R."/>
            <person name="Tsui H.-C.T."/>
            <person name="Winkler M.E."/>
        </authorList>
    </citation>
    <scope>NUCLEOTIDE SEQUENCE</scope>
</reference>
<feature type="non-terminal residue" evidence="1">
    <location>
        <position position="1"/>
    </location>
</feature>
<dbReference type="EMBL" id="UINC01138571">
    <property type="protein sequence ID" value="SVD24598.1"/>
    <property type="molecule type" value="Genomic_DNA"/>
</dbReference>
<name>A0A382TSZ7_9ZZZZ</name>
<proteinExistence type="predicted"/>
<feature type="non-terminal residue" evidence="1">
    <location>
        <position position="41"/>
    </location>
</feature>
<accession>A0A382TSZ7</accession>
<protein>
    <submittedName>
        <fullName evidence="1">Uncharacterized protein</fullName>
    </submittedName>
</protein>
<dbReference type="AlphaFoldDB" id="A0A382TSZ7"/>
<gene>
    <name evidence="1" type="ORF">METZ01_LOCUS377452</name>
</gene>
<evidence type="ECO:0000313" key="1">
    <source>
        <dbReference type="EMBL" id="SVD24598.1"/>
    </source>
</evidence>
<organism evidence="1">
    <name type="scientific">marine metagenome</name>
    <dbReference type="NCBI Taxonomy" id="408172"/>
    <lineage>
        <taxon>unclassified sequences</taxon>
        <taxon>metagenomes</taxon>
        <taxon>ecological metagenomes</taxon>
    </lineage>
</organism>